<dbReference type="RefSeq" id="WP_240624462.1">
    <property type="nucleotide sequence ID" value="NZ_QQSW01000028.1"/>
</dbReference>
<sequence>MTAVAAPLPTALRSNPVIEVAWLYGSRATGFCR</sequence>
<dbReference type="AlphaFoldDB" id="A0A4R2KE35"/>
<dbReference type="Proteomes" id="UP000294980">
    <property type="component" value="Unassembled WGS sequence"/>
</dbReference>
<organism evidence="1 2">
    <name type="scientific">Chromatocurvus halotolerans</name>
    <dbReference type="NCBI Taxonomy" id="1132028"/>
    <lineage>
        <taxon>Bacteria</taxon>
        <taxon>Pseudomonadati</taxon>
        <taxon>Pseudomonadota</taxon>
        <taxon>Gammaproteobacteria</taxon>
        <taxon>Cellvibrionales</taxon>
        <taxon>Halieaceae</taxon>
        <taxon>Chromatocurvus</taxon>
    </lineage>
</organism>
<evidence type="ECO:0000313" key="2">
    <source>
        <dbReference type="Proteomes" id="UP000294980"/>
    </source>
</evidence>
<name>A0A4R2KE35_9GAMM</name>
<dbReference type="EMBL" id="SLWX01000021">
    <property type="protein sequence ID" value="TCO71773.1"/>
    <property type="molecule type" value="Genomic_DNA"/>
</dbReference>
<proteinExistence type="predicted"/>
<comment type="caution">
    <text evidence="1">The sequence shown here is derived from an EMBL/GenBank/DDBJ whole genome shotgun (WGS) entry which is preliminary data.</text>
</comment>
<reference evidence="1 2" key="1">
    <citation type="submission" date="2019-03" db="EMBL/GenBank/DDBJ databases">
        <title>Genomic Encyclopedia of Type Strains, Phase IV (KMG-IV): sequencing the most valuable type-strain genomes for metagenomic binning, comparative biology and taxonomic classification.</title>
        <authorList>
            <person name="Goeker M."/>
        </authorList>
    </citation>
    <scope>NUCLEOTIDE SEQUENCE [LARGE SCALE GENOMIC DNA]</scope>
    <source>
        <strain evidence="1 2">DSM 23344</strain>
    </source>
</reference>
<protein>
    <submittedName>
        <fullName evidence="1">Uncharacterized protein</fullName>
    </submittedName>
</protein>
<gene>
    <name evidence="1" type="ORF">EV688_12124</name>
</gene>
<accession>A0A4R2KE35</accession>
<keyword evidence="2" id="KW-1185">Reference proteome</keyword>
<evidence type="ECO:0000313" key="1">
    <source>
        <dbReference type="EMBL" id="TCO71773.1"/>
    </source>
</evidence>